<organism evidence="4 5">
    <name type="scientific">Croceibacterium selenioxidans</name>
    <dbReference type="NCBI Taxonomy" id="2838833"/>
    <lineage>
        <taxon>Bacteria</taxon>
        <taxon>Pseudomonadati</taxon>
        <taxon>Pseudomonadota</taxon>
        <taxon>Alphaproteobacteria</taxon>
        <taxon>Sphingomonadales</taxon>
        <taxon>Erythrobacteraceae</taxon>
        <taxon>Croceibacterium</taxon>
    </lineage>
</organism>
<dbReference type="PANTHER" id="PTHR35333">
    <property type="entry name" value="BETA-LACTAMASE"/>
    <property type="match status" value="1"/>
</dbReference>
<dbReference type="Pfam" id="PF13354">
    <property type="entry name" value="Beta-lactamase2"/>
    <property type="match status" value="1"/>
</dbReference>
<evidence type="ECO:0000313" key="5">
    <source>
        <dbReference type="Proteomes" id="UP000811255"/>
    </source>
</evidence>
<keyword evidence="5" id="KW-1185">Reference proteome</keyword>
<dbReference type="InterPro" id="IPR000871">
    <property type="entry name" value="Beta-lactam_class-A"/>
</dbReference>
<evidence type="ECO:0000313" key="4">
    <source>
        <dbReference type="EMBL" id="MBT2134350.1"/>
    </source>
</evidence>
<accession>A0ABS5W3L2</accession>
<feature type="chain" id="PRO_5046898212" evidence="2">
    <location>
        <begin position="36"/>
        <end position="432"/>
    </location>
</feature>
<gene>
    <name evidence="4" type="ORF">KK137_08400</name>
</gene>
<feature type="signal peptide" evidence="2">
    <location>
        <begin position="1"/>
        <end position="35"/>
    </location>
</feature>
<dbReference type="InterPro" id="IPR012338">
    <property type="entry name" value="Beta-lactam/transpept-like"/>
</dbReference>
<sequence>MTGARISRAIGGAAGVVHRAIVALLLLAMPLAAAAQDVEQRAREIVAVMQGQAIYTDVFDEAFTSRVSQEQLSAIFDQAKGQYGPLVGLESVEPTSPTAANIAIRFERGIASGVFNLANRPPYRVAGILVNNLAPADDSAEKLLADIRALPGETSILITPLDGGEPLLSYNADRHLGIGSAFKLYILSTLARQVAAGKRSWSDVVPITTIAHPSGASRDWPEGAPVTLHTLATLMISVSDNTATDNLLSAVGRGAVEAEVAASGHSDPALLVPFMSTREMIALKINGDVEAYRAADAAGRLAVLKVTADSKIDMFEFMTTFTGPPKAIDIEWLVSGEDMVNLMRRIHELDDPTAREIMAVSTSVPDNLSGGWQYIGFKGGSEPGVLNLSWLLQDHAGEWHVVTLSWNNPDAAVDREAFTALAMRAIALARPD</sequence>
<dbReference type="InterPro" id="IPR045155">
    <property type="entry name" value="Beta-lactam_cat"/>
</dbReference>
<evidence type="ECO:0000259" key="3">
    <source>
        <dbReference type="Pfam" id="PF13354"/>
    </source>
</evidence>
<name>A0ABS5W3L2_9SPHN</name>
<dbReference type="GO" id="GO:0016787">
    <property type="term" value="F:hydrolase activity"/>
    <property type="evidence" value="ECO:0007669"/>
    <property type="project" value="UniProtKB-KW"/>
</dbReference>
<comment type="catalytic activity">
    <reaction evidence="1">
        <text>a beta-lactam + H2O = a substituted beta-amino acid</text>
        <dbReference type="Rhea" id="RHEA:20401"/>
        <dbReference type="ChEBI" id="CHEBI:15377"/>
        <dbReference type="ChEBI" id="CHEBI:35627"/>
        <dbReference type="ChEBI" id="CHEBI:140347"/>
        <dbReference type="EC" id="3.5.2.6"/>
    </reaction>
</comment>
<keyword evidence="2" id="KW-0732">Signal</keyword>
<dbReference type="Gene3D" id="3.40.710.10">
    <property type="entry name" value="DD-peptidase/beta-lactamase superfamily"/>
    <property type="match status" value="1"/>
</dbReference>
<dbReference type="SUPFAM" id="SSF56601">
    <property type="entry name" value="beta-lactamase/transpeptidase-like"/>
    <property type="match status" value="1"/>
</dbReference>
<reference evidence="4 5" key="1">
    <citation type="submission" date="2021-05" db="EMBL/GenBank/DDBJ databases">
        <title>Croceibacterium sp. LX-88 genome sequence.</title>
        <authorList>
            <person name="Luo X."/>
        </authorList>
    </citation>
    <scope>NUCLEOTIDE SEQUENCE [LARGE SCALE GENOMIC DNA]</scope>
    <source>
        <strain evidence="4 5">LX-88</strain>
    </source>
</reference>
<protein>
    <submittedName>
        <fullName evidence="4">Serine hydrolase</fullName>
    </submittedName>
</protein>
<dbReference type="EMBL" id="JAHFVK010000001">
    <property type="protein sequence ID" value="MBT2134350.1"/>
    <property type="molecule type" value="Genomic_DNA"/>
</dbReference>
<comment type="caution">
    <text evidence="4">The sequence shown here is derived from an EMBL/GenBank/DDBJ whole genome shotgun (WGS) entry which is preliminary data.</text>
</comment>
<feature type="domain" description="Beta-lactamase class A catalytic" evidence="3">
    <location>
        <begin position="156"/>
        <end position="357"/>
    </location>
</feature>
<keyword evidence="4" id="KW-0378">Hydrolase</keyword>
<evidence type="ECO:0000256" key="2">
    <source>
        <dbReference type="SAM" id="SignalP"/>
    </source>
</evidence>
<dbReference type="RefSeq" id="WP_214535675.1">
    <property type="nucleotide sequence ID" value="NZ_JAHFVK010000001.1"/>
</dbReference>
<proteinExistence type="predicted"/>
<dbReference type="PANTHER" id="PTHR35333:SF5">
    <property type="entry name" value="CONSERVED LIPOPROTEIN LPQF-RELATED"/>
    <property type="match status" value="1"/>
</dbReference>
<evidence type="ECO:0000256" key="1">
    <source>
        <dbReference type="ARBA" id="ARBA00001526"/>
    </source>
</evidence>
<dbReference type="Proteomes" id="UP000811255">
    <property type="component" value="Unassembled WGS sequence"/>
</dbReference>